<sequence length="191" mass="21650">MGKALALMEAEHVVATTMPATLPFSDWLGIGRDLFARRRDIDWAIGDWARHGQAHYRDDPQFKLMLEGIGVEPKRIDQAAKVAAAFPEHCRAKGVSFDVHKHALSIDADERLPFLQRAEKEHWTERKAHHAVVEWKHAQGHLLDDDDDVSREAVEIIRAINRASPEAREYVFDLMEAAGRGKPINEDQAYA</sequence>
<dbReference type="RefSeq" id="WP_136942150.1">
    <property type="nucleotide sequence ID" value="NZ_SWKR01000002.1"/>
</dbReference>
<gene>
    <name evidence="1" type="ORF">FBR43_05140</name>
</gene>
<reference evidence="1 2" key="1">
    <citation type="submission" date="2019-04" db="EMBL/GenBank/DDBJ databases">
        <authorList>
            <person name="Yang Y."/>
            <person name="Wei D."/>
        </authorList>
    </citation>
    <scope>NUCLEOTIDE SEQUENCE [LARGE SCALE GENOMIC DNA]</scope>
    <source>
        <strain evidence="1 2">L-1-4w-11</strain>
    </source>
</reference>
<dbReference type="OrthoDB" id="7504883at2"/>
<evidence type="ECO:0000313" key="2">
    <source>
        <dbReference type="Proteomes" id="UP000309138"/>
    </source>
</evidence>
<keyword evidence="2" id="KW-1185">Reference proteome</keyword>
<dbReference type="AlphaFoldDB" id="A0A4U1L0F1"/>
<comment type="caution">
    <text evidence="1">The sequence shown here is derived from an EMBL/GenBank/DDBJ whole genome shotgun (WGS) entry which is preliminary data.</text>
</comment>
<proteinExistence type="predicted"/>
<name>A0A4U1L0F1_9SPHN</name>
<organism evidence="1 2">
    <name type="scientific">Sphingomonas baiyangensis</name>
    <dbReference type="NCBI Taxonomy" id="2572576"/>
    <lineage>
        <taxon>Bacteria</taxon>
        <taxon>Pseudomonadati</taxon>
        <taxon>Pseudomonadota</taxon>
        <taxon>Alphaproteobacteria</taxon>
        <taxon>Sphingomonadales</taxon>
        <taxon>Sphingomonadaceae</taxon>
        <taxon>Sphingomonas</taxon>
    </lineage>
</organism>
<protein>
    <submittedName>
        <fullName evidence="1">Uncharacterized protein</fullName>
    </submittedName>
</protein>
<accession>A0A4U1L0F1</accession>
<dbReference type="Proteomes" id="UP000309138">
    <property type="component" value="Unassembled WGS sequence"/>
</dbReference>
<dbReference type="EMBL" id="SWKR01000002">
    <property type="protein sequence ID" value="TKD50207.1"/>
    <property type="molecule type" value="Genomic_DNA"/>
</dbReference>
<evidence type="ECO:0000313" key="1">
    <source>
        <dbReference type="EMBL" id="TKD50207.1"/>
    </source>
</evidence>